<sequence>MTRFNQHTTGREVVEACAPAADGKTILITGPSQGSIGAAVVVALAAAKPEVIFLAGRNKTKIDPVIEEFRKENTTTRLVYVPLDLSDQSSVRAAAAEVNSQIDKLDILFNNAGIMCTMPFTKSAQGIELQFATNHVSHFLLTALLMPKIKAAGAGSRIVHTSSTGLQLCDPTFENYNWDDGKTYHPWLAYAVSKCSQSLFSVALAKRLKGTGIATFALQPGMPSTSLTQNIQQEGPASFPEAIGINTARFGGVKQDQSGDIKTLESASSTILAAALDHDLEPESGKFLRNCAVYDVMPYALDPDAAERLWTLSEKLIGEEFKV</sequence>
<evidence type="ECO:0000313" key="5">
    <source>
        <dbReference type="Proteomes" id="UP000223968"/>
    </source>
</evidence>
<protein>
    <recommendedName>
        <fullName evidence="6">Oxidoreductase</fullName>
    </recommendedName>
</protein>
<reference evidence="4 5" key="1">
    <citation type="submission" date="2017-10" db="EMBL/GenBank/DDBJ databases">
        <title>Comparative genomics in systemic dimorphic fungi from Ajellomycetaceae.</title>
        <authorList>
            <person name="Munoz J.F."/>
            <person name="Mcewen J.G."/>
            <person name="Clay O.K."/>
            <person name="Cuomo C.A."/>
        </authorList>
    </citation>
    <scope>NUCLEOTIDE SEQUENCE [LARGE SCALE GENOMIC DNA]</scope>
    <source>
        <strain evidence="4 5">UAMH5409</strain>
    </source>
</reference>
<proteinExistence type="inferred from homology"/>
<dbReference type="GO" id="GO:0016491">
    <property type="term" value="F:oxidoreductase activity"/>
    <property type="evidence" value="ECO:0007669"/>
    <property type="project" value="UniProtKB-KW"/>
</dbReference>
<keyword evidence="2" id="KW-0560">Oxidoreductase</keyword>
<dbReference type="Gene3D" id="3.40.50.720">
    <property type="entry name" value="NAD(P)-binding Rossmann-like Domain"/>
    <property type="match status" value="1"/>
</dbReference>
<dbReference type="PANTHER" id="PTHR43157">
    <property type="entry name" value="PHOSPHATIDYLINOSITOL-GLYCAN BIOSYNTHESIS CLASS F PROTEIN-RELATED"/>
    <property type="match status" value="1"/>
</dbReference>
<dbReference type="EMBL" id="PDNB01000193">
    <property type="protein sequence ID" value="PGG99979.1"/>
    <property type="molecule type" value="Genomic_DNA"/>
</dbReference>
<comment type="caution">
    <text evidence="4">The sequence shown here is derived from an EMBL/GenBank/DDBJ whole genome shotgun (WGS) entry which is preliminary data.</text>
</comment>
<dbReference type="PRINTS" id="PR00081">
    <property type="entry name" value="GDHRDH"/>
</dbReference>
<evidence type="ECO:0000256" key="2">
    <source>
        <dbReference type="ARBA" id="ARBA00023002"/>
    </source>
</evidence>
<evidence type="ECO:0008006" key="6">
    <source>
        <dbReference type="Google" id="ProtNLM"/>
    </source>
</evidence>
<dbReference type="AlphaFoldDB" id="A0A2B7WTR2"/>
<name>A0A2B7WTR2_9EURO</name>
<dbReference type="Pfam" id="PF00106">
    <property type="entry name" value="adh_short"/>
    <property type="match status" value="1"/>
</dbReference>
<evidence type="ECO:0000313" key="4">
    <source>
        <dbReference type="EMBL" id="PGG99979.1"/>
    </source>
</evidence>
<dbReference type="STRING" id="1447875.A0A2B7WTR2"/>
<dbReference type="InterPro" id="IPR002347">
    <property type="entry name" value="SDR_fam"/>
</dbReference>
<dbReference type="OrthoDB" id="191139at2759"/>
<dbReference type="Proteomes" id="UP000223968">
    <property type="component" value="Unassembled WGS sequence"/>
</dbReference>
<dbReference type="SUPFAM" id="SSF51735">
    <property type="entry name" value="NAD(P)-binding Rossmann-fold domains"/>
    <property type="match status" value="1"/>
</dbReference>
<dbReference type="InterPro" id="IPR036291">
    <property type="entry name" value="NAD(P)-bd_dom_sf"/>
</dbReference>
<evidence type="ECO:0000256" key="3">
    <source>
        <dbReference type="RuleBase" id="RU000363"/>
    </source>
</evidence>
<dbReference type="PANTHER" id="PTHR43157:SF31">
    <property type="entry name" value="PHOSPHATIDYLINOSITOL-GLYCAN BIOSYNTHESIS CLASS F PROTEIN"/>
    <property type="match status" value="1"/>
</dbReference>
<gene>
    <name evidence="4" type="ORF">AJ79_08341</name>
</gene>
<keyword evidence="5" id="KW-1185">Reference proteome</keyword>
<accession>A0A2B7WTR2</accession>
<organism evidence="4 5">
    <name type="scientific">Helicocarpus griseus UAMH5409</name>
    <dbReference type="NCBI Taxonomy" id="1447875"/>
    <lineage>
        <taxon>Eukaryota</taxon>
        <taxon>Fungi</taxon>
        <taxon>Dikarya</taxon>
        <taxon>Ascomycota</taxon>
        <taxon>Pezizomycotina</taxon>
        <taxon>Eurotiomycetes</taxon>
        <taxon>Eurotiomycetidae</taxon>
        <taxon>Onygenales</taxon>
        <taxon>Ajellomycetaceae</taxon>
        <taxon>Helicocarpus</taxon>
    </lineage>
</organism>
<evidence type="ECO:0000256" key="1">
    <source>
        <dbReference type="ARBA" id="ARBA00006484"/>
    </source>
</evidence>
<dbReference type="PRINTS" id="PR00080">
    <property type="entry name" value="SDRFAMILY"/>
</dbReference>
<comment type="similarity">
    <text evidence="1 3">Belongs to the short-chain dehydrogenases/reductases (SDR) family.</text>
</comment>